<dbReference type="CDD" id="cd00082">
    <property type="entry name" value="HisKA"/>
    <property type="match status" value="1"/>
</dbReference>
<evidence type="ECO:0000256" key="2">
    <source>
        <dbReference type="ARBA" id="ARBA00012438"/>
    </source>
</evidence>
<evidence type="ECO:0000256" key="1">
    <source>
        <dbReference type="ARBA" id="ARBA00000085"/>
    </source>
</evidence>
<dbReference type="GO" id="GO:0000155">
    <property type="term" value="F:phosphorelay sensor kinase activity"/>
    <property type="evidence" value="ECO:0007669"/>
    <property type="project" value="InterPro"/>
</dbReference>
<dbReference type="Pfam" id="PF00512">
    <property type="entry name" value="HisKA"/>
    <property type="match status" value="1"/>
</dbReference>
<dbReference type="Proteomes" id="UP000619078">
    <property type="component" value="Unassembled WGS sequence"/>
</dbReference>
<accession>A0A926NQT3</accession>
<comment type="caution">
    <text evidence="4">The sequence shown here is derived from an EMBL/GenBank/DDBJ whole genome shotgun (WGS) entry which is preliminary data.</text>
</comment>
<gene>
    <name evidence="4" type="ORF">IDJ76_07845</name>
</gene>
<comment type="catalytic activity">
    <reaction evidence="1">
        <text>ATP + protein L-histidine = ADP + protein N-phospho-L-histidine.</text>
        <dbReference type="EC" id="2.7.13.3"/>
    </reaction>
</comment>
<evidence type="ECO:0000313" key="5">
    <source>
        <dbReference type="Proteomes" id="UP000619078"/>
    </source>
</evidence>
<dbReference type="AlphaFoldDB" id="A0A926NQT3"/>
<dbReference type="SUPFAM" id="SSF47384">
    <property type="entry name" value="Homodimeric domain of signal transducing histidine kinase"/>
    <property type="match status" value="1"/>
</dbReference>
<evidence type="ECO:0000313" key="4">
    <source>
        <dbReference type="EMBL" id="MBD1393005.1"/>
    </source>
</evidence>
<keyword evidence="5" id="KW-1185">Reference proteome</keyword>
<feature type="domain" description="Signal transduction histidine kinase dimerisation/phosphoacceptor" evidence="3">
    <location>
        <begin position="50"/>
        <end position="118"/>
    </location>
</feature>
<proteinExistence type="predicted"/>
<reference evidence="4" key="1">
    <citation type="submission" date="2020-09" db="EMBL/GenBank/DDBJ databases">
        <title>Novel species of Mucilaginibacter isolated from a glacier on the Tibetan Plateau.</title>
        <authorList>
            <person name="Liu Q."/>
            <person name="Xin Y.-H."/>
        </authorList>
    </citation>
    <scope>NUCLEOTIDE SEQUENCE</scope>
    <source>
        <strain evidence="4">ZB1P21</strain>
    </source>
</reference>
<protein>
    <recommendedName>
        <fullName evidence="2">histidine kinase</fullName>
        <ecNumber evidence="2">2.7.13.3</ecNumber>
    </recommendedName>
</protein>
<organism evidence="4 5">
    <name type="scientific">Mucilaginibacter glaciei</name>
    <dbReference type="NCBI Taxonomy" id="2772109"/>
    <lineage>
        <taxon>Bacteria</taxon>
        <taxon>Pseudomonadati</taxon>
        <taxon>Bacteroidota</taxon>
        <taxon>Sphingobacteriia</taxon>
        <taxon>Sphingobacteriales</taxon>
        <taxon>Sphingobacteriaceae</taxon>
        <taxon>Mucilaginibacter</taxon>
    </lineage>
</organism>
<dbReference type="SMART" id="SM00388">
    <property type="entry name" value="HisKA"/>
    <property type="match status" value="1"/>
</dbReference>
<dbReference type="RefSeq" id="WP_224746246.1">
    <property type="nucleotide sequence ID" value="NZ_JACWMX010000003.1"/>
</dbReference>
<evidence type="ECO:0000259" key="3">
    <source>
        <dbReference type="SMART" id="SM00388"/>
    </source>
</evidence>
<dbReference type="EC" id="2.7.13.3" evidence="2"/>
<dbReference type="InterPro" id="IPR003661">
    <property type="entry name" value="HisK_dim/P_dom"/>
</dbReference>
<dbReference type="EMBL" id="JACWMX010000003">
    <property type="protein sequence ID" value="MBD1393005.1"/>
    <property type="molecule type" value="Genomic_DNA"/>
</dbReference>
<sequence length="125" mass="14399">MNNNTNLLIMEPRISIKKKHILTLERIGQLEIENALLNRLLQKQIDINQAKTTFLANVSHELRSPLTNIQLSASLIEHYYQRMNEEKIIGHLGKIKDAVSDFVVILNNYLLTEQSQKADEDQFTG</sequence>
<dbReference type="Gene3D" id="1.10.287.130">
    <property type="match status" value="1"/>
</dbReference>
<name>A0A926NQT3_9SPHI</name>
<dbReference type="InterPro" id="IPR036097">
    <property type="entry name" value="HisK_dim/P_sf"/>
</dbReference>